<sequence length="89" mass="9743">FPFCLAPHGAEVLLVRKTQEAGLYRQSGPVEELCPSCSPTQGWQYIRSPGTETGAVFPTEATLSRFLVPILLLIGWIVGCIVMVYVVFS</sequence>
<evidence type="ECO:0000313" key="1">
    <source>
        <dbReference type="EMBL" id="CAN0523656.1"/>
    </source>
</evidence>
<name>A0AC59ZWG7_RANTA</name>
<organism evidence="1 2">
    <name type="scientific">Rangifer tarandus platyrhynchus</name>
    <name type="common">Svalbard reindeer</name>
    <dbReference type="NCBI Taxonomy" id="3082113"/>
    <lineage>
        <taxon>Eukaryota</taxon>
        <taxon>Metazoa</taxon>
        <taxon>Chordata</taxon>
        <taxon>Craniata</taxon>
        <taxon>Vertebrata</taxon>
        <taxon>Euteleostomi</taxon>
        <taxon>Mammalia</taxon>
        <taxon>Eutheria</taxon>
        <taxon>Laurasiatheria</taxon>
        <taxon>Artiodactyla</taxon>
        <taxon>Ruminantia</taxon>
        <taxon>Pecora</taxon>
        <taxon>Cervidae</taxon>
        <taxon>Odocoileinae</taxon>
        <taxon>Rangifer</taxon>
    </lineage>
</organism>
<reference evidence="1" key="1">
    <citation type="submission" date="2023-05" db="EMBL/GenBank/DDBJ databases">
        <authorList>
            <consortium name="ELIXIR-Norway"/>
        </authorList>
    </citation>
    <scope>NUCLEOTIDE SEQUENCE</scope>
</reference>
<dbReference type="EMBL" id="OX596089">
    <property type="protein sequence ID" value="CAN0523656.1"/>
    <property type="molecule type" value="Genomic_DNA"/>
</dbReference>
<feature type="non-terminal residue" evidence="1">
    <location>
        <position position="1"/>
    </location>
</feature>
<accession>A0AC59ZWG7</accession>
<dbReference type="Proteomes" id="UP001162501">
    <property type="component" value="Chromosome 5"/>
</dbReference>
<feature type="non-terminal residue" evidence="1">
    <location>
        <position position="89"/>
    </location>
</feature>
<reference evidence="1" key="2">
    <citation type="submission" date="2025-03" db="EMBL/GenBank/DDBJ databases">
        <authorList>
            <consortium name="ELIXIR-Norway"/>
            <consortium name="Elixir Norway"/>
        </authorList>
    </citation>
    <scope>NUCLEOTIDE SEQUENCE</scope>
</reference>
<protein>
    <submittedName>
        <fullName evidence="1">Uncharacterized protein</fullName>
    </submittedName>
</protein>
<gene>
    <name evidence="1" type="ORF">MRATA1EN22A_LOCUS23863</name>
</gene>
<evidence type="ECO:0000313" key="2">
    <source>
        <dbReference type="Proteomes" id="UP001162501"/>
    </source>
</evidence>
<proteinExistence type="predicted"/>